<feature type="compositionally biased region" description="Basic residues" evidence="1">
    <location>
        <begin position="649"/>
        <end position="660"/>
    </location>
</feature>
<evidence type="ECO:0000313" key="2">
    <source>
        <dbReference type="EMBL" id="KAF2070279.1"/>
    </source>
</evidence>
<dbReference type="AlphaFoldDB" id="A0A8J4PQG5"/>
<proteinExistence type="predicted"/>
<protein>
    <submittedName>
        <fullName evidence="2">Uncharacterized protein</fullName>
    </submittedName>
</protein>
<evidence type="ECO:0000256" key="1">
    <source>
        <dbReference type="SAM" id="MobiDB-lite"/>
    </source>
</evidence>
<feature type="region of interest" description="Disordered" evidence="1">
    <location>
        <begin position="610"/>
        <end position="660"/>
    </location>
</feature>
<comment type="caution">
    <text evidence="2">The sequence shown here is derived from an EMBL/GenBank/DDBJ whole genome shotgun (WGS) entry which is preliminary data.</text>
</comment>
<name>A0A8J4PQG5_9MYCE</name>
<dbReference type="Proteomes" id="UP000695562">
    <property type="component" value="Unassembled WGS sequence"/>
</dbReference>
<dbReference type="OrthoDB" id="1923159at2759"/>
<keyword evidence="3" id="KW-1185">Reference proteome</keyword>
<organism evidence="2 3">
    <name type="scientific">Polysphondylium violaceum</name>
    <dbReference type="NCBI Taxonomy" id="133409"/>
    <lineage>
        <taxon>Eukaryota</taxon>
        <taxon>Amoebozoa</taxon>
        <taxon>Evosea</taxon>
        <taxon>Eumycetozoa</taxon>
        <taxon>Dictyostelia</taxon>
        <taxon>Dictyosteliales</taxon>
        <taxon>Dictyosteliaceae</taxon>
        <taxon>Polysphondylium</taxon>
    </lineage>
</organism>
<sequence>MSATTTTTTSTSNLSGGGSGTTTDLVKIYYFISRFLDNDSPNVTSNFKEFLAKEGFMEMLITFITLSYPKTVQDEIDRQKAQGNNSVQSFDPNQSIGSLATAFTSSLSLSTGSLSNSLSASSSTAMTNSLLNNGTPIEVIKSYRVMDLFLHPSTPFISLSKDKLSVIVSSLFEIFKNLDSNYEPKGNLYHFARVLQCLFFQFPFELLQQLSEIQTSSQKSYFQLLSENIYFTPIQDFFLGILKRASVSVSEYQTSNPIDTKKIQKVLQKSKVFNMISNFFLQPETLDIKKEKMEIVLEGFSDFIILVIEELDLHGPDTGIPIFCFQNKEFVDGLIRIMSENRKHSFEHRTFALRILSSFSKQSLEYTNNNNFQLEKDSIFSPSGPSSWISYLSTYHQNTICKIMIDIGNDSSLKKKLSTYRMDTLDLLVEMIKSKQTFKRKTPNQPYLPVELWYFLVDWFFIFNNIFHSKFFDLIKELFLQGHVPSMKHFCNFHLKRFLLFYKNPEEPTDCKGIILLICNFIRISATRFPASHFLPTFLHSNELWNSTLPLIISDTLKNYIGPDAKDDTTVIAYGSDFAKSIGFEDENSKKSTNNKALLIDEFAGGNNNATSSNVGSSSNGNGASFNNNTPEDIARIEKELLMEEEASKKKKKNQNKKKK</sequence>
<feature type="compositionally biased region" description="Basic and acidic residues" evidence="1">
    <location>
        <begin position="633"/>
        <end position="648"/>
    </location>
</feature>
<accession>A0A8J4PQG5</accession>
<reference evidence="2" key="1">
    <citation type="submission" date="2020-01" db="EMBL/GenBank/DDBJ databases">
        <title>Development of genomics and gene disruption for Polysphondylium violaceum indicates a role for the polyketide synthase stlB in stalk morphogenesis.</title>
        <authorList>
            <person name="Narita B."/>
            <person name="Kawabe Y."/>
            <person name="Kin K."/>
            <person name="Saito T."/>
            <person name="Gibbs R."/>
            <person name="Kuspa A."/>
            <person name="Muzny D."/>
            <person name="Queller D."/>
            <person name="Richards S."/>
            <person name="Strassman J."/>
            <person name="Sucgang R."/>
            <person name="Worley K."/>
            <person name="Schaap P."/>
        </authorList>
    </citation>
    <scope>NUCLEOTIDE SEQUENCE</scope>
    <source>
        <strain evidence="2">QSvi11</strain>
    </source>
</reference>
<gene>
    <name evidence="2" type="ORF">CYY_008398</name>
</gene>
<dbReference type="EMBL" id="AJWJ01000514">
    <property type="protein sequence ID" value="KAF2070279.1"/>
    <property type="molecule type" value="Genomic_DNA"/>
</dbReference>
<feature type="compositionally biased region" description="Low complexity" evidence="1">
    <location>
        <begin position="610"/>
        <end position="629"/>
    </location>
</feature>
<evidence type="ECO:0000313" key="3">
    <source>
        <dbReference type="Proteomes" id="UP000695562"/>
    </source>
</evidence>